<reference evidence="2" key="1">
    <citation type="submission" date="2021-05" db="EMBL/GenBank/DDBJ databases">
        <authorList>
            <person name="Alioto T."/>
            <person name="Alioto T."/>
            <person name="Gomez Garrido J."/>
        </authorList>
    </citation>
    <scope>NUCLEOTIDE SEQUENCE</scope>
</reference>
<sequence length="222" mass="24716">MSKSDKLARAGGDCEPKQSQGKDCGTVQSPPPPTVSISFAADNNNADSNSILDDFGSKESDGGEGSGSEFSSRVGDNEGSEISTVPDKYGFLGGQQYKAYPDNKKLDPRSISQLLNREKKWMEMIRQWDLNMQKNYKKVRSRCRKGIPRKIRPLAWHYLCGGQLLMGKPDTGCYAEFLSREGDPKYLADIQKDIDRQFFHEMFLSRETSSTTGGEEDKPPPG</sequence>
<protein>
    <submittedName>
        <fullName evidence="2">TBC1 domain family member 10B</fullName>
    </submittedName>
</protein>
<proteinExistence type="predicted"/>
<dbReference type="SUPFAM" id="SSF47923">
    <property type="entry name" value="Ypt/Rab-GAP domain of gyp1p"/>
    <property type="match status" value="1"/>
</dbReference>
<dbReference type="GO" id="GO:0031267">
    <property type="term" value="F:small GTPase binding"/>
    <property type="evidence" value="ECO:0007669"/>
    <property type="project" value="TreeGrafter"/>
</dbReference>
<dbReference type="EMBL" id="HBUF01545516">
    <property type="protein sequence ID" value="CAG6756778.1"/>
    <property type="molecule type" value="Transcribed_RNA"/>
</dbReference>
<feature type="compositionally biased region" description="Low complexity" evidence="1">
    <location>
        <begin position="36"/>
        <end position="54"/>
    </location>
</feature>
<feature type="compositionally biased region" description="Basic and acidic residues" evidence="1">
    <location>
        <begin position="1"/>
        <end position="16"/>
    </location>
</feature>
<dbReference type="InterPro" id="IPR035969">
    <property type="entry name" value="Rab-GAP_TBC_sf"/>
</dbReference>
<accession>A0A8D9EJY6</accession>
<organism evidence="2">
    <name type="scientific">Cacopsylla melanoneura</name>
    <dbReference type="NCBI Taxonomy" id="428564"/>
    <lineage>
        <taxon>Eukaryota</taxon>
        <taxon>Metazoa</taxon>
        <taxon>Ecdysozoa</taxon>
        <taxon>Arthropoda</taxon>
        <taxon>Hexapoda</taxon>
        <taxon>Insecta</taxon>
        <taxon>Pterygota</taxon>
        <taxon>Neoptera</taxon>
        <taxon>Paraneoptera</taxon>
        <taxon>Hemiptera</taxon>
        <taxon>Sternorrhyncha</taxon>
        <taxon>Psylloidea</taxon>
        <taxon>Psyllidae</taxon>
        <taxon>Psyllinae</taxon>
        <taxon>Cacopsylla</taxon>
    </lineage>
</organism>
<dbReference type="FunFam" id="1.10.10.750:FF:000001">
    <property type="entry name" value="TBC1 domain family member 10A"/>
    <property type="match status" value="1"/>
</dbReference>
<dbReference type="GO" id="GO:0005096">
    <property type="term" value="F:GTPase activator activity"/>
    <property type="evidence" value="ECO:0007669"/>
    <property type="project" value="TreeGrafter"/>
</dbReference>
<evidence type="ECO:0000313" key="2">
    <source>
        <dbReference type="EMBL" id="CAG6756778.1"/>
    </source>
</evidence>
<dbReference type="PANTHER" id="PTHR47219">
    <property type="entry name" value="RAB GTPASE-ACTIVATING PROTEIN 1-LIKE"/>
    <property type="match status" value="1"/>
</dbReference>
<dbReference type="PANTHER" id="PTHR47219:SF4">
    <property type="entry name" value="TBC1 DOMAIN FAMILY MEMBER 10A"/>
    <property type="match status" value="1"/>
</dbReference>
<dbReference type="Gene3D" id="1.10.10.750">
    <property type="entry name" value="Ypt/Rab-GAP domain of gyp1p, domain 1"/>
    <property type="match status" value="1"/>
</dbReference>
<feature type="region of interest" description="Disordered" evidence="1">
    <location>
        <begin position="1"/>
        <end position="88"/>
    </location>
</feature>
<evidence type="ECO:0000256" key="1">
    <source>
        <dbReference type="SAM" id="MobiDB-lite"/>
    </source>
</evidence>
<dbReference type="AlphaFoldDB" id="A0A8D9EJY6"/>
<dbReference type="InterPro" id="IPR050302">
    <property type="entry name" value="Rab_GAP_TBC_domain"/>
</dbReference>
<name>A0A8D9EJY6_9HEMI</name>